<sequence length="114" mass="12191">MGGMLEFAMLLMMVTVLVALLVAYRRGRGGAVPPAEPEHGSLRITGVSPRPEAMGEQFVTITGTLSGPSVPGTVVYGRFVWDGAYWPQIGDELPVIYPAGKPDRWQLVRPAGPA</sequence>
<dbReference type="Proteomes" id="UP000057820">
    <property type="component" value="Plasmid 2"/>
</dbReference>
<geneLocation type="plasmid" evidence="2">
    <name>2</name>
</geneLocation>
<evidence type="ECO:0000256" key="1">
    <source>
        <dbReference type="SAM" id="Phobius"/>
    </source>
</evidence>
<dbReference type="OMA" id="PTMGQLI"/>
<dbReference type="EMBL" id="LN868939">
    <property type="protein sequence ID" value="CRY83722.1"/>
    <property type="molecule type" value="Genomic_DNA"/>
</dbReference>
<name>A0A0H5P7S2_NOCFR</name>
<keyword evidence="1" id="KW-0812">Transmembrane</keyword>
<gene>
    <name evidence="2" type="ORF">ERS450000_05648</name>
</gene>
<reference evidence="3" key="1">
    <citation type="submission" date="2015-03" db="EMBL/GenBank/DDBJ databases">
        <authorList>
            <consortium name="Pathogen Informatics"/>
        </authorList>
    </citation>
    <scope>NUCLEOTIDE SEQUENCE [LARGE SCALE GENOMIC DNA]</scope>
    <source>
        <strain evidence="3">NCTC11134</strain>
        <plasmid evidence="3">2</plasmid>
    </source>
</reference>
<keyword evidence="1" id="KW-1133">Transmembrane helix</keyword>
<keyword evidence="2" id="KW-0614">Plasmid</keyword>
<feature type="transmembrane region" description="Helical" evidence="1">
    <location>
        <begin position="6"/>
        <end position="24"/>
    </location>
</feature>
<organism evidence="2 3">
    <name type="scientific">Nocardia farcinica</name>
    <dbReference type="NCBI Taxonomy" id="37329"/>
    <lineage>
        <taxon>Bacteria</taxon>
        <taxon>Bacillati</taxon>
        <taxon>Actinomycetota</taxon>
        <taxon>Actinomycetes</taxon>
        <taxon>Mycobacteriales</taxon>
        <taxon>Nocardiaceae</taxon>
        <taxon>Nocardia</taxon>
    </lineage>
</organism>
<protein>
    <submittedName>
        <fullName evidence="2">Uncharacterized protein</fullName>
    </submittedName>
</protein>
<dbReference type="KEGG" id="nfr:ERS450000_05648"/>
<evidence type="ECO:0000313" key="3">
    <source>
        <dbReference type="Proteomes" id="UP000057820"/>
    </source>
</evidence>
<evidence type="ECO:0000313" key="2">
    <source>
        <dbReference type="EMBL" id="CRY83722.1"/>
    </source>
</evidence>
<keyword evidence="1" id="KW-0472">Membrane</keyword>
<accession>A0A0H5P7S2</accession>
<dbReference type="AlphaFoldDB" id="A0A0H5P7S2"/>
<proteinExistence type="predicted"/>